<keyword evidence="5" id="KW-0479">Metal-binding</keyword>
<dbReference type="RefSeq" id="WP_010746041.1">
    <property type="nucleotide sequence ID" value="NZ_BAAAXM010000053.1"/>
</dbReference>
<feature type="binding site" evidence="4">
    <location>
        <begin position="3"/>
        <end position="7"/>
    </location>
    <ligand>
        <name>ATP</name>
        <dbReference type="ChEBI" id="CHEBI:30616"/>
    </ligand>
</feature>
<dbReference type="PIRSF" id="PIRSF006806">
    <property type="entry name" value="FTHF_cligase"/>
    <property type="match status" value="1"/>
</dbReference>
<evidence type="ECO:0000313" key="7">
    <source>
        <dbReference type="Proteomes" id="UP001249240"/>
    </source>
</evidence>
<dbReference type="GO" id="GO:0030272">
    <property type="term" value="F:5-formyltetrahydrofolate cyclo-ligase activity"/>
    <property type="evidence" value="ECO:0007669"/>
    <property type="project" value="UniProtKB-EC"/>
</dbReference>
<evidence type="ECO:0000256" key="2">
    <source>
        <dbReference type="ARBA" id="ARBA00022741"/>
    </source>
</evidence>
<dbReference type="Proteomes" id="UP001249240">
    <property type="component" value="Unassembled WGS sequence"/>
</dbReference>
<dbReference type="SUPFAM" id="SSF100950">
    <property type="entry name" value="NagB/RpiA/CoA transferase-like"/>
    <property type="match status" value="1"/>
</dbReference>
<dbReference type="Pfam" id="PF01812">
    <property type="entry name" value="5-FTHF_cyc-lig"/>
    <property type="match status" value="1"/>
</dbReference>
<dbReference type="PANTHER" id="PTHR23407:SF1">
    <property type="entry name" value="5-FORMYLTETRAHYDROFOLATE CYCLO-LIGASE"/>
    <property type="match status" value="1"/>
</dbReference>
<dbReference type="EC" id="6.3.3.2" evidence="5"/>
<dbReference type="InterPro" id="IPR002698">
    <property type="entry name" value="FTHF_cligase"/>
</dbReference>
<dbReference type="GO" id="GO:0046872">
    <property type="term" value="F:metal ion binding"/>
    <property type="evidence" value="ECO:0007669"/>
    <property type="project" value="UniProtKB-KW"/>
</dbReference>
<dbReference type="Gene3D" id="3.40.50.10420">
    <property type="entry name" value="NagB/RpiA/CoA transferase-like"/>
    <property type="match status" value="1"/>
</dbReference>
<dbReference type="GO" id="GO:0005524">
    <property type="term" value="F:ATP binding"/>
    <property type="evidence" value="ECO:0007669"/>
    <property type="project" value="UniProtKB-KW"/>
</dbReference>
<name>A0AAW8SVH3_9ENTE</name>
<dbReference type="EMBL" id="JARPXM010000004">
    <property type="protein sequence ID" value="MDT2537617.1"/>
    <property type="molecule type" value="Genomic_DNA"/>
</dbReference>
<keyword evidence="3 4" id="KW-0067">ATP-binding</keyword>
<keyword evidence="2 4" id="KW-0547">Nucleotide-binding</keyword>
<protein>
    <recommendedName>
        <fullName evidence="5">5-formyltetrahydrofolate cyclo-ligase</fullName>
        <ecNumber evidence="5">6.3.3.2</ecNumber>
    </recommendedName>
</protein>
<dbReference type="PANTHER" id="PTHR23407">
    <property type="entry name" value="ATPASE INHIBITOR/5-FORMYLTETRAHYDROFOLATE CYCLO-LIGASE"/>
    <property type="match status" value="1"/>
</dbReference>
<evidence type="ECO:0000313" key="6">
    <source>
        <dbReference type="EMBL" id="MDT2537617.1"/>
    </source>
</evidence>
<feature type="binding site" evidence="4">
    <location>
        <position position="50"/>
    </location>
    <ligand>
        <name>substrate</name>
    </ligand>
</feature>
<comment type="cofactor">
    <cofactor evidence="5">
        <name>Mg(2+)</name>
        <dbReference type="ChEBI" id="CHEBI:18420"/>
    </cofactor>
</comment>
<accession>A0AAW8SVH3</accession>
<comment type="catalytic activity">
    <reaction evidence="5">
        <text>(6S)-5-formyl-5,6,7,8-tetrahydrofolate + ATP = (6R)-5,10-methenyltetrahydrofolate + ADP + phosphate</text>
        <dbReference type="Rhea" id="RHEA:10488"/>
        <dbReference type="ChEBI" id="CHEBI:30616"/>
        <dbReference type="ChEBI" id="CHEBI:43474"/>
        <dbReference type="ChEBI" id="CHEBI:57455"/>
        <dbReference type="ChEBI" id="CHEBI:57457"/>
        <dbReference type="ChEBI" id="CHEBI:456216"/>
        <dbReference type="EC" id="6.3.3.2"/>
    </reaction>
</comment>
<dbReference type="InterPro" id="IPR037171">
    <property type="entry name" value="NagB/RpiA_transferase-like"/>
</dbReference>
<dbReference type="GO" id="GO:0009396">
    <property type="term" value="P:folic acid-containing compound biosynthetic process"/>
    <property type="evidence" value="ECO:0007669"/>
    <property type="project" value="TreeGrafter"/>
</dbReference>
<sequence>MEKEKLRQLAIRRLEEIKENGERKVQIENIYHNFFRSSTWKDVKTIGVTMATSLEFPTAPLIERAFATGRKVAIPKSLPKGEMIFHWIDSTTEYYTTKFGVEEPDIEDKAQPDELDLLIVPGLIFNRAGYRIGFGGGYYDRYLANYKGKTCSFVFAEQLMEDWQIEAFDQPIQQLFLS</sequence>
<evidence type="ECO:0000256" key="1">
    <source>
        <dbReference type="ARBA" id="ARBA00010638"/>
    </source>
</evidence>
<feature type="binding site" evidence="4">
    <location>
        <begin position="131"/>
        <end position="139"/>
    </location>
    <ligand>
        <name>ATP</name>
        <dbReference type="ChEBI" id="CHEBI:30616"/>
    </ligand>
</feature>
<gene>
    <name evidence="6" type="ORF">P7D78_05745</name>
</gene>
<dbReference type="NCBIfam" id="TIGR02727">
    <property type="entry name" value="MTHFS_bact"/>
    <property type="match status" value="1"/>
</dbReference>
<dbReference type="AlphaFoldDB" id="A0AAW8SVH3"/>
<reference evidence="6" key="1">
    <citation type="submission" date="2023-03" db="EMBL/GenBank/DDBJ databases">
        <authorList>
            <person name="Shen W."/>
            <person name="Cai J."/>
        </authorList>
    </citation>
    <scope>NUCLEOTIDE SEQUENCE</scope>
    <source>
        <strain evidence="6">B646-2</strain>
    </source>
</reference>
<evidence type="ECO:0000256" key="4">
    <source>
        <dbReference type="PIRSR" id="PIRSR006806-1"/>
    </source>
</evidence>
<feature type="binding site" evidence="4">
    <location>
        <position position="55"/>
    </location>
    <ligand>
        <name>substrate</name>
    </ligand>
</feature>
<evidence type="ECO:0000256" key="5">
    <source>
        <dbReference type="RuleBase" id="RU361279"/>
    </source>
</evidence>
<proteinExistence type="inferred from homology"/>
<keyword evidence="5" id="KW-0460">Magnesium</keyword>
<dbReference type="GO" id="GO:0035999">
    <property type="term" value="P:tetrahydrofolate interconversion"/>
    <property type="evidence" value="ECO:0007669"/>
    <property type="project" value="TreeGrafter"/>
</dbReference>
<comment type="similarity">
    <text evidence="1 5">Belongs to the 5-formyltetrahydrofolate cyclo-ligase family.</text>
</comment>
<organism evidence="6 7">
    <name type="scientific">Enterococcus raffinosus</name>
    <dbReference type="NCBI Taxonomy" id="71452"/>
    <lineage>
        <taxon>Bacteria</taxon>
        <taxon>Bacillati</taxon>
        <taxon>Bacillota</taxon>
        <taxon>Bacilli</taxon>
        <taxon>Lactobacillales</taxon>
        <taxon>Enterococcaceae</taxon>
        <taxon>Enterococcus</taxon>
    </lineage>
</organism>
<evidence type="ECO:0000256" key="3">
    <source>
        <dbReference type="ARBA" id="ARBA00022840"/>
    </source>
</evidence>
<dbReference type="InterPro" id="IPR024185">
    <property type="entry name" value="FTHF_cligase-like_sf"/>
</dbReference>
<comment type="caution">
    <text evidence="6">The sequence shown here is derived from an EMBL/GenBank/DDBJ whole genome shotgun (WGS) entry which is preliminary data.</text>
</comment>
<keyword evidence="6" id="KW-0436">Ligase</keyword>